<accession>A0A7J7XHK9</accession>
<proteinExistence type="predicted"/>
<dbReference type="AlphaFoldDB" id="A0A7J7XHK9"/>
<dbReference type="EMBL" id="JABWUV010000006">
    <property type="protein sequence ID" value="KAF6349112.1"/>
    <property type="molecule type" value="Genomic_DNA"/>
</dbReference>
<comment type="caution">
    <text evidence="1">The sequence shown here is derived from an EMBL/GenBank/DDBJ whole genome shotgun (WGS) entry which is preliminary data.</text>
</comment>
<name>A0A7J7XHK9_MYOMY</name>
<evidence type="ECO:0000313" key="2">
    <source>
        <dbReference type="Proteomes" id="UP000527355"/>
    </source>
</evidence>
<sequence>MLTNQKGYQDTGTCSLYKPWEQEVGGTLSPSPHGSLCCEILSPSPGGSLYLFFNKSPPLLYHLHLLAMDSFFDSYGQRIRGTILPRGTLPVPVQKSHINNNQNCKPVFKIFLERTPQYYRNAFYVF</sequence>
<dbReference type="Proteomes" id="UP000527355">
    <property type="component" value="Unassembled WGS sequence"/>
</dbReference>
<reference evidence="1 2" key="1">
    <citation type="journal article" date="2020" name="Nature">
        <title>Six reference-quality genomes reveal evolution of bat adaptations.</title>
        <authorList>
            <person name="Jebb D."/>
            <person name="Huang Z."/>
            <person name="Pippel M."/>
            <person name="Hughes G.M."/>
            <person name="Lavrichenko K."/>
            <person name="Devanna P."/>
            <person name="Winkler S."/>
            <person name="Jermiin L.S."/>
            <person name="Skirmuntt E.C."/>
            <person name="Katzourakis A."/>
            <person name="Burkitt-Gray L."/>
            <person name="Ray D.A."/>
            <person name="Sullivan K.A.M."/>
            <person name="Roscito J.G."/>
            <person name="Kirilenko B.M."/>
            <person name="Davalos L.M."/>
            <person name="Corthals A.P."/>
            <person name="Power M.L."/>
            <person name="Jones G."/>
            <person name="Ransome R.D."/>
            <person name="Dechmann D.K.N."/>
            <person name="Locatelli A.G."/>
            <person name="Puechmaille S.J."/>
            <person name="Fedrigo O."/>
            <person name="Jarvis E.D."/>
            <person name="Hiller M."/>
            <person name="Vernes S.C."/>
            <person name="Myers E.W."/>
            <person name="Teeling E.C."/>
        </authorList>
    </citation>
    <scope>NUCLEOTIDE SEQUENCE [LARGE SCALE GENOMIC DNA]</scope>
    <source>
        <strain evidence="1">MMyoMyo1</strain>
        <tissue evidence="1">Flight muscle</tissue>
    </source>
</reference>
<organism evidence="1 2">
    <name type="scientific">Myotis myotis</name>
    <name type="common">Greater mouse-eared bat</name>
    <name type="synonym">Vespertilio myotis</name>
    <dbReference type="NCBI Taxonomy" id="51298"/>
    <lineage>
        <taxon>Eukaryota</taxon>
        <taxon>Metazoa</taxon>
        <taxon>Chordata</taxon>
        <taxon>Craniata</taxon>
        <taxon>Vertebrata</taxon>
        <taxon>Euteleostomi</taxon>
        <taxon>Mammalia</taxon>
        <taxon>Eutheria</taxon>
        <taxon>Laurasiatheria</taxon>
        <taxon>Chiroptera</taxon>
        <taxon>Yangochiroptera</taxon>
        <taxon>Vespertilionidae</taxon>
        <taxon>Myotis</taxon>
    </lineage>
</organism>
<keyword evidence="2" id="KW-1185">Reference proteome</keyword>
<protein>
    <submittedName>
        <fullName evidence="1">Uncharacterized protein</fullName>
    </submittedName>
</protein>
<gene>
    <name evidence="1" type="ORF">mMyoMyo1_011668</name>
</gene>
<evidence type="ECO:0000313" key="1">
    <source>
        <dbReference type="EMBL" id="KAF6349112.1"/>
    </source>
</evidence>